<sequence length="485" mass="56321">MSQKNLDGWETYPTNLPLSSLDVDGARVNSRIDQFASDLFEDQGVSSLKYLEFQKSDENDMREVGLVPLNAVQDLSAICKISQDSLIFFIEQSFSWSRLQICEEHFRKLFTYLKIHPDFLEVVRLFCQKVRPAEESFNTFFFNLYGSPQLSSHRQSYNIGYNVKYVSRHGRKFPKDPFSLREVGVYQQFSSITQTCDWVILQAPPQLQERLRCAFGISTETVPAQQHQLHPLILLCVSEDWREYLDYLEEEFSLLVDKGFYTNIKGPRFEGDIEADYSDIRKLQILTDKLRRLHHILDLNIRLGYQLRDTFKELPTNFIDKCTDKKMTRFIYDQQTSADRINSLLSRSTGISQLVQILLDTRATEASRKMNLEMQKLTEQGMEENRLIKRLTEKSTWDTKSMMIIASISAVCLPATFLATLFGSNFFVYSQESNELTVASNFWIYIVFAVGISGAVSLSWVLWRKRRGRQLEQDASETLPMNQIV</sequence>
<evidence type="ECO:0000256" key="2">
    <source>
        <dbReference type="ARBA" id="ARBA00022692"/>
    </source>
</evidence>
<evidence type="ECO:0000256" key="4">
    <source>
        <dbReference type="ARBA" id="ARBA00023136"/>
    </source>
</evidence>
<keyword evidence="3 5" id="KW-1133">Transmembrane helix</keyword>
<feature type="domain" description="CorA-like transporter" evidence="6">
    <location>
        <begin position="7"/>
        <end position="253"/>
    </location>
</feature>
<evidence type="ECO:0000256" key="3">
    <source>
        <dbReference type="ARBA" id="ARBA00022989"/>
    </source>
</evidence>
<dbReference type="InterPro" id="IPR058257">
    <property type="entry name" value="CorA-like_dom"/>
</dbReference>
<feature type="transmembrane region" description="Helical" evidence="5">
    <location>
        <begin position="442"/>
        <end position="463"/>
    </location>
</feature>
<name>A0ABR4C3E2_9HELO</name>
<dbReference type="Gene3D" id="1.20.58.340">
    <property type="entry name" value="Magnesium transport protein CorA, transmembrane region"/>
    <property type="match status" value="1"/>
</dbReference>
<dbReference type="Proteomes" id="UP001595075">
    <property type="component" value="Unassembled WGS sequence"/>
</dbReference>
<evidence type="ECO:0000259" key="6">
    <source>
        <dbReference type="Pfam" id="PF26616"/>
    </source>
</evidence>
<dbReference type="Pfam" id="PF26616">
    <property type="entry name" value="CorA-like"/>
    <property type="match status" value="1"/>
</dbReference>
<protein>
    <recommendedName>
        <fullName evidence="6">CorA-like transporter domain-containing protein</fullName>
    </recommendedName>
</protein>
<keyword evidence="2 5" id="KW-0812">Transmembrane</keyword>
<accession>A0ABR4C3E2</accession>
<dbReference type="SUPFAM" id="SSF144083">
    <property type="entry name" value="Magnesium transport protein CorA, transmembrane region"/>
    <property type="match status" value="1"/>
</dbReference>
<proteinExistence type="predicted"/>
<feature type="transmembrane region" description="Helical" evidence="5">
    <location>
        <begin position="402"/>
        <end position="422"/>
    </location>
</feature>
<evidence type="ECO:0000313" key="7">
    <source>
        <dbReference type="EMBL" id="KAL2064451.1"/>
    </source>
</evidence>
<reference evidence="7 8" key="1">
    <citation type="journal article" date="2024" name="Commun. Biol.">
        <title>Comparative genomic analysis of thermophilic fungi reveals convergent evolutionary adaptations and gene losses.</title>
        <authorList>
            <person name="Steindorff A.S."/>
            <person name="Aguilar-Pontes M.V."/>
            <person name="Robinson A.J."/>
            <person name="Andreopoulos B."/>
            <person name="LaButti K."/>
            <person name="Kuo A."/>
            <person name="Mondo S."/>
            <person name="Riley R."/>
            <person name="Otillar R."/>
            <person name="Haridas S."/>
            <person name="Lipzen A."/>
            <person name="Grimwood J."/>
            <person name="Schmutz J."/>
            <person name="Clum A."/>
            <person name="Reid I.D."/>
            <person name="Moisan M.C."/>
            <person name="Butler G."/>
            <person name="Nguyen T.T.M."/>
            <person name="Dewar K."/>
            <person name="Conant G."/>
            <person name="Drula E."/>
            <person name="Henrissat B."/>
            <person name="Hansel C."/>
            <person name="Singer S."/>
            <person name="Hutchinson M.I."/>
            <person name="de Vries R.P."/>
            <person name="Natvig D.O."/>
            <person name="Powell A.J."/>
            <person name="Tsang A."/>
            <person name="Grigoriev I.V."/>
        </authorList>
    </citation>
    <scope>NUCLEOTIDE SEQUENCE [LARGE SCALE GENOMIC DNA]</scope>
    <source>
        <strain evidence="7 8">CBS 494.80</strain>
    </source>
</reference>
<comment type="caution">
    <text evidence="7">The sequence shown here is derived from an EMBL/GenBank/DDBJ whole genome shotgun (WGS) entry which is preliminary data.</text>
</comment>
<evidence type="ECO:0000256" key="1">
    <source>
        <dbReference type="ARBA" id="ARBA00004141"/>
    </source>
</evidence>
<organism evidence="7 8">
    <name type="scientific">Oculimacula yallundae</name>
    <dbReference type="NCBI Taxonomy" id="86028"/>
    <lineage>
        <taxon>Eukaryota</taxon>
        <taxon>Fungi</taxon>
        <taxon>Dikarya</taxon>
        <taxon>Ascomycota</taxon>
        <taxon>Pezizomycotina</taxon>
        <taxon>Leotiomycetes</taxon>
        <taxon>Helotiales</taxon>
        <taxon>Ploettnerulaceae</taxon>
        <taxon>Oculimacula</taxon>
    </lineage>
</organism>
<evidence type="ECO:0000256" key="5">
    <source>
        <dbReference type="SAM" id="Phobius"/>
    </source>
</evidence>
<gene>
    <name evidence="7" type="ORF">VTL71DRAFT_4945</name>
</gene>
<comment type="subcellular location">
    <subcellularLocation>
        <location evidence="1">Membrane</location>
        <topology evidence="1">Multi-pass membrane protein</topology>
    </subcellularLocation>
</comment>
<dbReference type="InterPro" id="IPR045863">
    <property type="entry name" value="CorA_TM1_TM2"/>
</dbReference>
<keyword evidence="8" id="KW-1185">Reference proteome</keyword>
<dbReference type="EMBL" id="JAZHXI010000014">
    <property type="protein sequence ID" value="KAL2064451.1"/>
    <property type="molecule type" value="Genomic_DNA"/>
</dbReference>
<keyword evidence="4 5" id="KW-0472">Membrane</keyword>
<evidence type="ECO:0000313" key="8">
    <source>
        <dbReference type="Proteomes" id="UP001595075"/>
    </source>
</evidence>